<dbReference type="EMBL" id="FOBH01000001">
    <property type="protein sequence ID" value="SEK33437.1"/>
    <property type="molecule type" value="Genomic_DNA"/>
</dbReference>
<evidence type="ECO:0000256" key="1">
    <source>
        <dbReference type="ARBA" id="ARBA00022552"/>
    </source>
</evidence>
<feature type="binding site" evidence="11">
    <location>
        <position position="96"/>
    </location>
    <ligand>
        <name>S-adenosyl-L-methionine</name>
        <dbReference type="ChEBI" id="CHEBI:59789"/>
    </ligand>
</feature>
<dbReference type="InterPro" id="IPR029063">
    <property type="entry name" value="SAM-dependent_MTases_sf"/>
</dbReference>
<dbReference type="InterPro" id="IPR002877">
    <property type="entry name" value="RNA_MeTrfase_FtsJ_dom"/>
</dbReference>
<dbReference type="GO" id="GO:0008650">
    <property type="term" value="F:rRNA (uridine-2'-O-)-methyltransferase activity"/>
    <property type="evidence" value="ECO:0007669"/>
    <property type="project" value="UniProtKB-UniRule"/>
</dbReference>
<evidence type="ECO:0000259" key="13">
    <source>
        <dbReference type="Pfam" id="PF01728"/>
    </source>
</evidence>
<evidence type="ECO:0000256" key="3">
    <source>
        <dbReference type="ARBA" id="ARBA00022679"/>
    </source>
</evidence>
<keyword evidence="1 11" id="KW-0698">rRNA processing</keyword>
<protein>
    <recommendedName>
        <fullName evidence="7 11">Ribosomal RNA large subunit methyltransferase E</fullName>
        <ecNumber evidence="6 11">2.1.1.166</ecNumber>
    </recommendedName>
    <alternativeName>
        <fullName evidence="9 11">23S rRNA Um2552 methyltransferase</fullName>
    </alternativeName>
    <alternativeName>
        <fullName evidence="8 11">rRNA (uridine-2'-O-)-methyltransferase</fullName>
    </alternativeName>
</protein>
<dbReference type="PANTHER" id="PTHR10920">
    <property type="entry name" value="RIBOSOMAL RNA METHYLTRANSFERASE"/>
    <property type="match status" value="1"/>
</dbReference>
<feature type="binding site" evidence="11">
    <location>
        <position position="62"/>
    </location>
    <ligand>
        <name>S-adenosyl-L-methionine</name>
        <dbReference type="ChEBI" id="CHEBI:59789"/>
    </ligand>
</feature>
<evidence type="ECO:0000256" key="8">
    <source>
        <dbReference type="ARBA" id="ARBA00041995"/>
    </source>
</evidence>
<keyword evidence="15" id="KW-1185">Reference proteome</keyword>
<evidence type="ECO:0000256" key="4">
    <source>
        <dbReference type="ARBA" id="ARBA00022691"/>
    </source>
</evidence>
<dbReference type="SUPFAM" id="SSF53335">
    <property type="entry name" value="S-adenosyl-L-methionine-dependent methyltransferases"/>
    <property type="match status" value="1"/>
</dbReference>
<evidence type="ECO:0000256" key="6">
    <source>
        <dbReference type="ARBA" id="ARBA00038861"/>
    </source>
</evidence>
<dbReference type="NCBIfam" id="NF008390">
    <property type="entry name" value="PRK11188.1"/>
    <property type="match status" value="1"/>
</dbReference>
<proteinExistence type="inferred from homology"/>
<feature type="binding site" evidence="11">
    <location>
        <position position="80"/>
    </location>
    <ligand>
        <name>S-adenosyl-L-methionine</name>
        <dbReference type="ChEBI" id="CHEBI:59789"/>
    </ligand>
</feature>
<evidence type="ECO:0000256" key="5">
    <source>
        <dbReference type="ARBA" id="ARBA00037569"/>
    </source>
</evidence>
<evidence type="ECO:0000256" key="12">
    <source>
        <dbReference type="PIRSR" id="PIRSR005461-1"/>
    </source>
</evidence>
<evidence type="ECO:0000256" key="2">
    <source>
        <dbReference type="ARBA" id="ARBA00022603"/>
    </source>
</evidence>
<evidence type="ECO:0000256" key="11">
    <source>
        <dbReference type="HAMAP-Rule" id="MF_01547"/>
    </source>
</evidence>
<comment type="subcellular location">
    <subcellularLocation>
        <location evidence="11">Cytoplasm</location>
    </subcellularLocation>
</comment>
<comment type="function">
    <text evidence="5 11">Specifically methylates the uridine in position 2552 of 23S rRNA at the 2'-O position of the ribose in the fully assembled 50S ribosomal subunit.</text>
</comment>
<keyword evidence="11" id="KW-0963">Cytoplasm</keyword>
<feature type="binding site" evidence="11">
    <location>
        <position position="121"/>
    </location>
    <ligand>
        <name>S-adenosyl-L-methionine</name>
        <dbReference type="ChEBI" id="CHEBI:59789"/>
    </ligand>
</feature>
<dbReference type="InterPro" id="IPR015507">
    <property type="entry name" value="rRNA-MeTfrase_E"/>
</dbReference>
<dbReference type="PANTHER" id="PTHR10920:SF18">
    <property type="entry name" value="RRNA METHYLTRANSFERASE 2, MITOCHONDRIAL"/>
    <property type="match status" value="1"/>
</dbReference>
<dbReference type="STRING" id="1233.SAMN05216387_101183"/>
<dbReference type="Pfam" id="PF01728">
    <property type="entry name" value="FtsJ"/>
    <property type="match status" value="1"/>
</dbReference>
<keyword evidence="3 11" id="KW-0808">Transferase</keyword>
<dbReference type="RefSeq" id="WP_090825980.1">
    <property type="nucleotide sequence ID" value="NZ_FOBH01000001.1"/>
</dbReference>
<keyword evidence="4 11" id="KW-0949">S-adenosyl-L-methionine</keyword>
<dbReference type="OrthoDB" id="9790080at2"/>
<name>A0A1H7G7J3_9PROT</name>
<feature type="active site" description="Proton acceptor" evidence="11 12">
    <location>
        <position position="161"/>
    </location>
</feature>
<accession>A0A1H7G7J3</accession>
<dbReference type="AlphaFoldDB" id="A0A1H7G7J3"/>
<dbReference type="FunFam" id="3.40.50.150:FF:000005">
    <property type="entry name" value="Ribosomal RNA large subunit methyltransferase E"/>
    <property type="match status" value="1"/>
</dbReference>
<evidence type="ECO:0000313" key="15">
    <source>
        <dbReference type="Proteomes" id="UP000198620"/>
    </source>
</evidence>
<comment type="similarity">
    <text evidence="11">Belongs to the class I-like SAM-binding methyltransferase superfamily. RNA methyltransferase RlmE family.</text>
</comment>
<comment type="catalytic activity">
    <reaction evidence="10 11">
        <text>uridine(2552) in 23S rRNA + S-adenosyl-L-methionine = 2'-O-methyluridine(2552) in 23S rRNA + S-adenosyl-L-homocysteine + H(+)</text>
        <dbReference type="Rhea" id="RHEA:42720"/>
        <dbReference type="Rhea" id="RHEA-COMP:10202"/>
        <dbReference type="Rhea" id="RHEA-COMP:10203"/>
        <dbReference type="ChEBI" id="CHEBI:15378"/>
        <dbReference type="ChEBI" id="CHEBI:57856"/>
        <dbReference type="ChEBI" id="CHEBI:59789"/>
        <dbReference type="ChEBI" id="CHEBI:65315"/>
        <dbReference type="ChEBI" id="CHEBI:74478"/>
        <dbReference type="EC" id="2.1.1.166"/>
    </reaction>
</comment>
<evidence type="ECO:0000256" key="7">
    <source>
        <dbReference type="ARBA" id="ARBA00041129"/>
    </source>
</evidence>
<feature type="domain" description="Ribosomal RNA methyltransferase FtsJ" evidence="13">
    <location>
        <begin position="28"/>
        <end position="204"/>
    </location>
</feature>
<dbReference type="EC" id="2.1.1.166" evidence="6 11"/>
<sequence length="206" mass="22560">MKRAKTSKAWMKEHVNDFFVKQAKKEGYRSRAAYKLMEIAERDDLFAPGMTVVDLGAAPGGWSQVAAEKLGGRGRVIALDLLEMAALPGVTFIQGDFRDTLVLAELKKNLGKSTLDLVISDMAPNISGISVVDQARGMHLAELALEFSADQLNSGGNFLVKVFQGTGFEGFLRTMRASFSRVITRKPEASRGRSSEIYLLGMGKRQ</sequence>
<dbReference type="PIRSF" id="PIRSF005461">
    <property type="entry name" value="23S_rRNA_mtase"/>
    <property type="match status" value="1"/>
</dbReference>
<feature type="binding site" evidence="11">
    <location>
        <position position="60"/>
    </location>
    <ligand>
        <name>S-adenosyl-L-methionine</name>
        <dbReference type="ChEBI" id="CHEBI:59789"/>
    </ligand>
</feature>
<evidence type="ECO:0000256" key="9">
    <source>
        <dbReference type="ARBA" id="ARBA00042745"/>
    </source>
</evidence>
<organism evidence="14 15">
    <name type="scientific">Nitrosovibrio tenuis</name>
    <dbReference type="NCBI Taxonomy" id="1233"/>
    <lineage>
        <taxon>Bacteria</taxon>
        <taxon>Pseudomonadati</taxon>
        <taxon>Pseudomonadota</taxon>
        <taxon>Betaproteobacteria</taxon>
        <taxon>Nitrosomonadales</taxon>
        <taxon>Nitrosomonadaceae</taxon>
        <taxon>Nitrosovibrio</taxon>
    </lineage>
</organism>
<keyword evidence="2 11" id="KW-0489">Methyltransferase</keyword>
<evidence type="ECO:0000256" key="10">
    <source>
        <dbReference type="ARBA" id="ARBA00048970"/>
    </source>
</evidence>
<dbReference type="Proteomes" id="UP000198620">
    <property type="component" value="Unassembled WGS sequence"/>
</dbReference>
<reference evidence="14 15" key="1">
    <citation type="submission" date="2016-10" db="EMBL/GenBank/DDBJ databases">
        <authorList>
            <person name="de Groot N.N."/>
        </authorList>
    </citation>
    <scope>NUCLEOTIDE SEQUENCE [LARGE SCALE GENOMIC DNA]</scope>
    <source>
        <strain evidence="14 15">Nv1</strain>
    </source>
</reference>
<dbReference type="GO" id="GO:0005737">
    <property type="term" value="C:cytoplasm"/>
    <property type="evidence" value="ECO:0007669"/>
    <property type="project" value="UniProtKB-SubCell"/>
</dbReference>
<dbReference type="InterPro" id="IPR050082">
    <property type="entry name" value="RNA_methyltr_RlmE"/>
</dbReference>
<dbReference type="Gene3D" id="3.40.50.150">
    <property type="entry name" value="Vaccinia Virus protein VP39"/>
    <property type="match status" value="1"/>
</dbReference>
<evidence type="ECO:0000313" key="14">
    <source>
        <dbReference type="EMBL" id="SEK33437.1"/>
    </source>
</evidence>
<gene>
    <name evidence="11" type="primary">rlmE</name>
    <name evidence="11" type="synonym">ftsJ</name>
    <name evidence="11" type="synonym">rrmJ</name>
    <name evidence="14" type="ORF">SAMN05216387_101183</name>
</gene>
<dbReference type="HAMAP" id="MF_01547">
    <property type="entry name" value="RNA_methyltr_E"/>
    <property type="match status" value="1"/>
</dbReference>